<dbReference type="Proteomes" id="UP000314294">
    <property type="component" value="Unassembled WGS sequence"/>
</dbReference>
<dbReference type="AlphaFoldDB" id="A0A4Z2IGZ4"/>
<feature type="compositionally biased region" description="Basic and acidic residues" evidence="1">
    <location>
        <begin position="51"/>
        <end position="79"/>
    </location>
</feature>
<proteinExistence type="predicted"/>
<organism evidence="2 3">
    <name type="scientific">Liparis tanakae</name>
    <name type="common">Tanaka's snailfish</name>
    <dbReference type="NCBI Taxonomy" id="230148"/>
    <lineage>
        <taxon>Eukaryota</taxon>
        <taxon>Metazoa</taxon>
        <taxon>Chordata</taxon>
        <taxon>Craniata</taxon>
        <taxon>Vertebrata</taxon>
        <taxon>Euteleostomi</taxon>
        <taxon>Actinopterygii</taxon>
        <taxon>Neopterygii</taxon>
        <taxon>Teleostei</taxon>
        <taxon>Neoteleostei</taxon>
        <taxon>Acanthomorphata</taxon>
        <taxon>Eupercaria</taxon>
        <taxon>Perciformes</taxon>
        <taxon>Cottioidei</taxon>
        <taxon>Cottales</taxon>
        <taxon>Liparidae</taxon>
        <taxon>Liparis</taxon>
    </lineage>
</organism>
<protein>
    <submittedName>
        <fullName evidence="2">Uncharacterized protein</fullName>
    </submittedName>
</protein>
<feature type="region of interest" description="Disordered" evidence="1">
    <location>
        <begin position="38"/>
        <end position="79"/>
    </location>
</feature>
<evidence type="ECO:0000256" key="1">
    <source>
        <dbReference type="SAM" id="MobiDB-lite"/>
    </source>
</evidence>
<evidence type="ECO:0000313" key="2">
    <source>
        <dbReference type="EMBL" id="TNN76965.1"/>
    </source>
</evidence>
<gene>
    <name evidence="2" type="ORF">EYF80_012811</name>
</gene>
<dbReference type="EMBL" id="SRLO01000088">
    <property type="protein sequence ID" value="TNN76965.1"/>
    <property type="molecule type" value="Genomic_DNA"/>
</dbReference>
<name>A0A4Z2IGZ4_9TELE</name>
<keyword evidence="3" id="KW-1185">Reference proteome</keyword>
<evidence type="ECO:0000313" key="3">
    <source>
        <dbReference type="Proteomes" id="UP000314294"/>
    </source>
</evidence>
<reference evidence="2 3" key="1">
    <citation type="submission" date="2019-03" db="EMBL/GenBank/DDBJ databases">
        <title>First draft genome of Liparis tanakae, snailfish: a comprehensive survey of snailfish specific genes.</title>
        <authorList>
            <person name="Kim W."/>
            <person name="Song I."/>
            <person name="Jeong J.-H."/>
            <person name="Kim D."/>
            <person name="Kim S."/>
            <person name="Ryu S."/>
            <person name="Song J.Y."/>
            <person name="Lee S.K."/>
        </authorList>
    </citation>
    <scope>NUCLEOTIDE SEQUENCE [LARGE SCALE GENOMIC DNA]</scope>
    <source>
        <tissue evidence="2">Muscle</tissue>
    </source>
</reference>
<sequence>MHLLAAHRLVFLLDRLPPHCPEGRVTQKAKTRWSWQTSASCSKGLPPSRFQWHDGSEETWGGKEIKEEELERKRAGEKD</sequence>
<comment type="caution">
    <text evidence="2">The sequence shown here is derived from an EMBL/GenBank/DDBJ whole genome shotgun (WGS) entry which is preliminary data.</text>
</comment>
<accession>A0A4Z2IGZ4</accession>